<name>A0A0D8ZVU1_9CYAN</name>
<protein>
    <recommendedName>
        <fullName evidence="3">Helicase C-terminal domain-containing protein</fullName>
    </recommendedName>
</protein>
<proteinExistence type="predicted"/>
<sequence>MGYDDEDLMCVLQYQAPANVASFVQRKGRGGRKVGTRPIVVTVLSPYKPTDLFLFRNEHLLTEPTFQKLPLNPQNRYLQRIHGFYAFFDWLAYHANCLGIELDLERLDRQAYEYLMQQTADLGVLLEFKDYLQEIFAIPDDAIVGVLGSENEGLLWSIFHSGLMKTVHSEFENDNKLFVAARQFLDRYLPDNLFSDINLPEVRVDYRPDNSSTDRRPPSESISLAIGETIPGNVTFRGGEGSTWIPPEISQGETTSICLSQYYQIDPIENSPSTVNLPRRALKKVEIAPQGTHFIKLYRPTAIYPTQFSKDYNSSFWWCNPETDKLIESRNPDNSPQDAYQLAHSTSAFPINAVYPRPIRDDSTPAYTFSSSNRILNCDPLGQELVEQIIFYSDEPANLNLLTVRRIILGSEYTIKFHNSASDEIRGVVGFQVSEDKPNNCALGYELFTDGISFNLNKNRLREFYLTASTQANLKVNIIRHAFITNLTVDYRENYFAAEHLVNVLLTIVYSWCGQNQGTVEGIKDWFISTNDRFERWFKATIDRIHQLSPKQQEAVRQLASSQNNYLSIFLNIYTDVCSLGQRYQQYLRDNFQYSITQALKQVAQEVAGVEAINYVAAWTELKADFDERASDEIWLYEIGMGGIGVMRATHDLLRKQPDQFWLTLAEKMTRCSTAQEEAFLRYLLSQGKIFLGLSLSVANIPKRLM</sequence>
<dbReference type="OrthoDB" id="9774462at2"/>
<keyword evidence="2" id="KW-1185">Reference proteome</keyword>
<evidence type="ECO:0000313" key="1">
    <source>
        <dbReference type="EMBL" id="KJH72507.1"/>
    </source>
</evidence>
<dbReference type="InterPro" id="IPR027417">
    <property type="entry name" value="P-loop_NTPase"/>
</dbReference>
<dbReference type="SUPFAM" id="SSF52540">
    <property type="entry name" value="P-loop containing nucleoside triphosphate hydrolases"/>
    <property type="match status" value="1"/>
</dbReference>
<organism evidence="1 2">
    <name type="scientific">Aliterella atlantica CENA595</name>
    <dbReference type="NCBI Taxonomy" id="1618023"/>
    <lineage>
        <taxon>Bacteria</taxon>
        <taxon>Bacillati</taxon>
        <taxon>Cyanobacteriota</taxon>
        <taxon>Cyanophyceae</taxon>
        <taxon>Chroococcidiopsidales</taxon>
        <taxon>Aliterellaceae</taxon>
        <taxon>Aliterella</taxon>
    </lineage>
</organism>
<evidence type="ECO:0000313" key="2">
    <source>
        <dbReference type="Proteomes" id="UP000032452"/>
    </source>
</evidence>
<dbReference type="EMBL" id="JYON01000005">
    <property type="protein sequence ID" value="KJH72507.1"/>
    <property type="molecule type" value="Genomic_DNA"/>
</dbReference>
<gene>
    <name evidence="1" type="ORF">UH38_07040</name>
</gene>
<dbReference type="STRING" id="1618023.UH38_07040"/>
<reference evidence="1 2" key="1">
    <citation type="submission" date="2015-02" db="EMBL/GenBank/DDBJ databases">
        <title>Draft genome of a novel marine cyanobacterium (Chroococcales) isolated from South Atlantic Ocean.</title>
        <authorList>
            <person name="Rigonato J."/>
            <person name="Alvarenga D.O."/>
            <person name="Branco L.H."/>
            <person name="Varani A.M."/>
            <person name="Brandini F.P."/>
            <person name="Fiore M.F."/>
        </authorList>
    </citation>
    <scope>NUCLEOTIDE SEQUENCE [LARGE SCALE GENOMIC DNA]</scope>
    <source>
        <strain evidence="1 2">CENA595</strain>
    </source>
</reference>
<evidence type="ECO:0008006" key="3">
    <source>
        <dbReference type="Google" id="ProtNLM"/>
    </source>
</evidence>
<dbReference type="Gene3D" id="3.40.50.300">
    <property type="entry name" value="P-loop containing nucleotide triphosphate hydrolases"/>
    <property type="match status" value="1"/>
</dbReference>
<accession>A0A0D8ZVU1</accession>
<dbReference type="AlphaFoldDB" id="A0A0D8ZVU1"/>
<dbReference type="Proteomes" id="UP000032452">
    <property type="component" value="Unassembled WGS sequence"/>
</dbReference>
<comment type="caution">
    <text evidence="1">The sequence shown here is derived from an EMBL/GenBank/DDBJ whole genome shotgun (WGS) entry which is preliminary data.</text>
</comment>